<reference evidence="1 2" key="1">
    <citation type="journal article" date="2018" name="Genomics">
        <title>Molecular footprints of inshore aquatic adaptation in Indo-Pacific humpback dolphin (Sousa chinensis).</title>
        <authorList>
            <person name="Ming Y."/>
            <person name="Jian J."/>
            <person name="Yu F."/>
            <person name="Yu X."/>
            <person name="Wang J."/>
            <person name="Liu W."/>
        </authorList>
    </citation>
    <scope>NUCLEOTIDE SEQUENCE [LARGE SCALE GENOMIC DNA]</scope>
    <source>
        <strain evidence="1">MY-2018</strain>
        <tissue evidence="1">Skin</tissue>
    </source>
</reference>
<comment type="caution">
    <text evidence="1">The sequence shown here is derived from an EMBL/GenBank/DDBJ whole genome shotgun (WGS) entry which is preliminary data.</text>
</comment>
<feature type="non-terminal residue" evidence="1">
    <location>
        <position position="36"/>
    </location>
</feature>
<name>A0A484GRC0_SOUCH</name>
<sequence length="36" mass="3971">KETVSSTSPHQEFTEHLVETTPEFTRANQVPAVATT</sequence>
<proteinExistence type="predicted"/>
<evidence type="ECO:0000313" key="1">
    <source>
        <dbReference type="EMBL" id="TEA38133.1"/>
    </source>
</evidence>
<keyword evidence="2" id="KW-1185">Reference proteome</keyword>
<dbReference type="AlphaFoldDB" id="A0A484GRC0"/>
<dbReference type="Proteomes" id="UP000295264">
    <property type="component" value="Unassembled WGS sequence"/>
</dbReference>
<accession>A0A484GRC0</accession>
<feature type="non-terminal residue" evidence="1">
    <location>
        <position position="1"/>
    </location>
</feature>
<protein>
    <submittedName>
        <fullName evidence="1">Uncharacterized protein</fullName>
    </submittedName>
</protein>
<gene>
    <name evidence="1" type="ORF">DBR06_SOUSAS5810080</name>
</gene>
<evidence type="ECO:0000313" key="2">
    <source>
        <dbReference type="Proteomes" id="UP000295264"/>
    </source>
</evidence>
<dbReference type="EMBL" id="QWLN02004805">
    <property type="protein sequence ID" value="TEA38133.1"/>
    <property type="molecule type" value="Genomic_DNA"/>
</dbReference>
<organism evidence="1 2">
    <name type="scientific">Sousa chinensis</name>
    <name type="common">Indo-pacific humpbacked dolphin</name>
    <name type="synonym">Steno chinensis</name>
    <dbReference type="NCBI Taxonomy" id="103600"/>
    <lineage>
        <taxon>Eukaryota</taxon>
        <taxon>Metazoa</taxon>
        <taxon>Chordata</taxon>
        <taxon>Craniata</taxon>
        <taxon>Vertebrata</taxon>
        <taxon>Euteleostomi</taxon>
        <taxon>Mammalia</taxon>
        <taxon>Eutheria</taxon>
        <taxon>Laurasiatheria</taxon>
        <taxon>Artiodactyla</taxon>
        <taxon>Whippomorpha</taxon>
        <taxon>Cetacea</taxon>
        <taxon>Odontoceti</taxon>
        <taxon>Delphinidae</taxon>
        <taxon>Sousa</taxon>
    </lineage>
</organism>